<dbReference type="EMBL" id="HBFS01001664">
    <property type="protein sequence ID" value="CAD8907953.1"/>
    <property type="molecule type" value="Transcribed_RNA"/>
</dbReference>
<organism evidence="2">
    <name type="scientific">Bicosoecida sp. CB-2014</name>
    <dbReference type="NCBI Taxonomy" id="1486930"/>
    <lineage>
        <taxon>Eukaryota</taxon>
        <taxon>Sar</taxon>
        <taxon>Stramenopiles</taxon>
        <taxon>Bigyra</taxon>
        <taxon>Opalozoa</taxon>
        <taxon>Bicosoecida</taxon>
    </lineage>
</organism>
<sequence length="662" mass="71240">MADGLRHPRDLFPYRGAMFFYGHPLTLPQQRLPGQYGHCSWQEHALPPPDRDAGVGGKLAEEEAEEAVAAGSGVGGSPSRIKPTIDLAGDDPTIVLAARRRLAGVSSKTPLPDSWDPASLREGDLVHWLAPTTVGREDEDEKSAEPTSWMVGRVLSAFGAGEQLTVEVEPLRTRVGSKEPNPKRVLVSSGRIAPLGWVPLHDDGPQDPVQQECPGLSLEEVEAVERRVEAVLRAAAAVRVCAPDGTEDGDISSTGSSIGGSVGDHVGSLGGAVGGAFGGAGGPVPAVDMYTSDDKPSAMRLRELAHYACVELPDYVDYVVTLALSREDDRARLTKVLMAATRLVGAYLVDGTGNRLPPRLERMMLTLFLADKPTSYFYDNDGATMGSWKSAAAADGTMMYIPKYGASAFFVPTMNRFGAQGGYEAIMRRFEACEPEPAHLAELCVYLSAMSVSKWCFRPEFSVPYLARMHGALIERLSEPLSEADALALEAGAALTLGKEFMEWAQVWTRSRAERHDDLVEADAVIAFGVDVIQELVRRLQARMTPAAVRQASALVDCAVTGLSEGVQKSRGKPFVDKIKLQRRPLARWLLDEDVLLTLLQQADNVRVVRLLASSVRLVYTVGDESSPEIAPITDLLLSLAGSSDPQIKMEAQGLVASSIGS</sequence>
<gene>
    <name evidence="2" type="ORF">BSP0115_LOCUS1150</name>
</gene>
<name>A0A7S1C2S0_9STRA</name>
<feature type="region of interest" description="Disordered" evidence="1">
    <location>
        <begin position="65"/>
        <end position="86"/>
    </location>
</feature>
<accession>A0A7S1C2S0</accession>
<proteinExistence type="predicted"/>
<dbReference type="AlphaFoldDB" id="A0A7S1C2S0"/>
<evidence type="ECO:0000313" key="2">
    <source>
        <dbReference type="EMBL" id="CAD8907953.1"/>
    </source>
</evidence>
<evidence type="ECO:0000256" key="1">
    <source>
        <dbReference type="SAM" id="MobiDB-lite"/>
    </source>
</evidence>
<reference evidence="2" key="1">
    <citation type="submission" date="2021-01" db="EMBL/GenBank/DDBJ databases">
        <authorList>
            <person name="Corre E."/>
            <person name="Pelletier E."/>
            <person name="Niang G."/>
            <person name="Scheremetjew M."/>
            <person name="Finn R."/>
            <person name="Kale V."/>
            <person name="Holt S."/>
            <person name="Cochrane G."/>
            <person name="Meng A."/>
            <person name="Brown T."/>
            <person name="Cohen L."/>
        </authorList>
    </citation>
    <scope>NUCLEOTIDE SEQUENCE</scope>
    <source>
        <strain evidence="2">Ms1</strain>
    </source>
</reference>
<protein>
    <submittedName>
        <fullName evidence="2">Uncharacterized protein</fullName>
    </submittedName>
</protein>